<evidence type="ECO:0000313" key="13">
    <source>
        <dbReference type="Proteomes" id="UP001159428"/>
    </source>
</evidence>
<gene>
    <name evidence="12" type="ORF">PMEA_00018670</name>
</gene>
<dbReference type="FunFam" id="3.90.530.10:FF:000001">
    <property type="entry name" value="DNA repair protein complementing XP-A cells"/>
    <property type="match status" value="1"/>
</dbReference>
<dbReference type="GO" id="GO:0000715">
    <property type="term" value="P:nucleotide-excision repair, DNA damage recognition"/>
    <property type="evidence" value="ECO:0007669"/>
    <property type="project" value="TreeGrafter"/>
</dbReference>
<dbReference type="GO" id="GO:0000110">
    <property type="term" value="C:nucleotide-excision repair factor 1 complex"/>
    <property type="evidence" value="ECO:0007669"/>
    <property type="project" value="TreeGrafter"/>
</dbReference>
<keyword evidence="8" id="KW-0234">DNA repair</keyword>
<evidence type="ECO:0000256" key="8">
    <source>
        <dbReference type="ARBA" id="ARBA00023204"/>
    </source>
</evidence>
<keyword evidence="5" id="KW-0863">Zinc-finger</keyword>
<dbReference type="CDD" id="cd21076">
    <property type="entry name" value="DBD_XPA"/>
    <property type="match status" value="1"/>
</dbReference>
<dbReference type="SUPFAM" id="SSF46955">
    <property type="entry name" value="Putative DNA-binding domain"/>
    <property type="match status" value="1"/>
</dbReference>
<dbReference type="InterPro" id="IPR022652">
    <property type="entry name" value="Znf_XPA_CS"/>
</dbReference>
<dbReference type="InterPro" id="IPR000465">
    <property type="entry name" value="XPA/RAD14"/>
</dbReference>
<keyword evidence="9" id="KW-0539">Nucleus</keyword>
<evidence type="ECO:0000256" key="4">
    <source>
        <dbReference type="ARBA" id="ARBA00022763"/>
    </source>
</evidence>
<evidence type="ECO:0000256" key="5">
    <source>
        <dbReference type="ARBA" id="ARBA00022771"/>
    </source>
</evidence>
<dbReference type="Proteomes" id="UP001159428">
    <property type="component" value="Unassembled WGS sequence"/>
</dbReference>
<proteinExistence type="inferred from homology"/>
<dbReference type="GO" id="GO:0008270">
    <property type="term" value="F:zinc ion binding"/>
    <property type="evidence" value="ECO:0007669"/>
    <property type="project" value="UniProtKB-KW"/>
</dbReference>
<evidence type="ECO:0000256" key="9">
    <source>
        <dbReference type="ARBA" id="ARBA00023242"/>
    </source>
</evidence>
<dbReference type="SUPFAM" id="SSF57716">
    <property type="entry name" value="Glucocorticoid receptor-like (DNA-binding domain)"/>
    <property type="match status" value="1"/>
</dbReference>
<name>A0AAU9X6K7_9CNID</name>
<dbReference type="PANTHER" id="PTHR10142:SF0">
    <property type="entry name" value="DNA REPAIR PROTEIN COMPLEMENTING XP-A CELLS"/>
    <property type="match status" value="1"/>
</dbReference>
<dbReference type="EMBL" id="CALNXJ010000032">
    <property type="protein sequence ID" value="CAH3138932.1"/>
    <property type="molecule type" value="Genomic_DNA"/>
</dbReference>
<feature type="domain" description="XPA C-terminal" evidence="11">
    <location>
        <begin position="128"/>
        <end position="178"/>
    </location>
</feature>
<evidence type="ECO:0000256" key="2">
    <source>
        <dbReference type="ARBA" id="ARBA00005548"/>
    </source>
</evidence>
<dbReference type="GO" id="GO:0006284">
    <property type="term" value="P:base-excision repair"/>
    <property type="evidence" value="ECO:0007669"/>
    <property type="project" value="TreeGrafter"/>
</dbReference>
<keyword evidence="13" id="KW-1185">Reference proteome</keyword>
<evidence type="ECO:0000256" key="3">
    <source>
        <dbReference type="ARBA" id="ARBA00022723"/>
    </source>
</evidence>
<evidence type="ECO:0000256" key="6">
    <source>
        <dbReference type="ARBA" id="ARBA00022833"/>
    </source>
</evidence>
<dbReference type="Pfam" id="PF01286">
    <property type="entry name" value="XPA_N"/>
    <property type="match status" value="1"/>
</dbReference>
<dbReference type="InterPro" id="IPR009061">
    <property type="entry name" value="DNA-bd_dom_put_sf"/>
</dbReference>
<accession>A0AAU9X6K7</accession>
<dbReference type="InterPro" id="IPR022656">
    <property type="entry name" value="XPA_C"/>
</dbReference>
<dbReference type="GO" id="GO:0070914">
    <property type="term" value="P:UV-damage excision repair"/>
    <property type="evidence" value="ECO:0007669"/>
    <property type="project" value="TreeGrafter"/>
</dbReference>
<evidence type="ECO:0000256" key="1">
    <source>
        <dbReference type="ARBA" id="ARBA00004123"/>
    </source>
</evidence>
<evidence type="ECO:0000313" key="12">
    <source>
        <dbReference type="EMBL" id="CAH3138932.1"/>
    </source>
</evidence>
<comment type="caution">
    <text evidence="12">The sequence shown here is derived from an EMBL/GenBank/DDBJ whole genome shotgun (WGS) entry which is preliminary data.</text>
</comment>
<keyword evidence="6" id="KW-0862">Zinc</keyword>
<evidence type="ECO:0000256" key="7">
    <source>
        <dbReference type="ARBA" id="ARBA00023125"/>
    </source>
</evidence>
<dbReference type="AlphaFoldDB" id="A0AAU9X6K7"/>
<protein>
    <recommendedName>
        <fullName evidence="11">XPA C-terminal domain-containing protein</fullName>
    </recommendedName>
</protein>
<feature type="compositionally biased region" description="Basic and acidic residues" evidence="10">
    <location>
        <begin position="35"/>
        <end position="44"/>
    </location>
</feature>
<keyword evidence="4" id="KW-0227">DNA damage</keyword>
<keyword evidence="7" id="KW-0238">DNA-binding</keyword>
<dbReference type="NCBIfam" id="TIGR00598">
    <property type="entry name" value="rad14"/>
    <property type="match status" value="1"/>
</dbReference>
<dbReference type="Pfam" id="PF05181">
    <property type="entry name" value="XPA_C"/>
    <property type="match status" value="1"/>
</dbReference>
<evidence type="ECO:0000259" key="11">
    <source>
        <dbReference type="Pfam" id="PF05181"/>
    </source>
</evidence>
<keyword evidence="3" id="KW-0479">Metal-binding</keyword>
<comment type="similarity">
    <text evidence="2">Belongs to the XPA family.</text>
</comment>
<dbReference type="Gene3D" id="3.90.530.10">
    <property type="entry name" value="XPA C-terminal domain"/>
    <property type="match status" value="1"/>
</dbReference>
<dbReference type="GO" id="GO:0003684">
    <property type="term" value="F:damaged DNA binding"/>
    <property type="evidence" value="ECO:0007669"/>
    <property type="project" value="InterPro"/>
</dbReference>
<dbReference type="GO" id="GO:1901255">
    <property type="term" value="P:nucleotide-excision repair involved in interstrand cross-link repair"/>
    <property type="evidence" value="ECO:0007669"/>
    <property type="project" value="TreeGrafter"/>
</dbReference>
<comment type="subcellular location">
    <subcellularLocation>
        <location evidence="1">Nucleus</location>
    </subcellularLocation>
</comment>
<dbReference type="PANTHER" id="PTHR10142">
    <property type="entry name" value="DNA REPAIR PROTEIN COMPLEMENTING XP-A CELLS"/>
    <property type="match status" value="1"/>
</dbReference>
<evidence type="ECO:0000256" key="10">
    <source>
        <dbReference type="SAM" id="MobiDB-lite"/>
    </source>
</evidence>
<feature type="region of interest" description="Disordered" evidence="10">
    <location>
        <begin position="33"/>
        <end position="55"/>
    </location>
</feature>
<sequence>MAERKLTDAQKARIERNRQRALMLRNARLSNRPYPEMKLRDGDASKANSSSEASATISRVVDTGGGFLLDPEEDESQGERNNLVREPAPILYGDQLHCLECQKEFLTSYIYKNFEVYVCDNCRDPDEKHSLITKTEAKEQFLLKDCDLDKREPPLKFILKKNPHHSRGEMKLYLKSQIVERAFEVWGGEDGLEEARQGRAEKREVQKQRKFDKKVKGLLHFTSFKSKTIQNVPTILVSFYLFFHATELRRAVRTSTWKKDTSRHQHQFEEEEEYNEETDEWTKTCKTCGYQLTYEKM</sequence>
<reference evidence="12 13" key="1">
    <citation type="submission" date="2022-05" db="EMBL/GenBank/DDBJ databases">
        <authorList>
            <consortium name="Genoscope - CEA"/>
            <person name="William W."/>
        </authorList>
    </citation>
    <scope>NUCLEOTIDE SEQUENCE [LARGE SCALE GENOMIC DNA]</scope>
</reference>
<organism evidence="12 13">
    <name type="scientific">Pocillopora meandrina</name>
    <dbReference type="NCBI Taxonomy" id="46732"/>
    <lineage>
        <taxon>Eukaryota</taxon>
        <taxon>Metazoa</taxon>
        <taxon>Cnidaria</taxon>
        <taxon>Anthozoa</taxon>
        <taxon>Hexacorallia</taxon>
        <taxon>Scleractinia</taxon>
        <taxon>Astrocoeniina</taxon>
        <taxon>Pocilloporidae</taxon>
        <taxon>Pocillopora</taxon>
    </lineage>
</organism>
<feature type="compositionally biased region" description="Low complexity" evidence="10">
    <location>
        <begin position="45"/>
        <end position="55"/>
    </location>
</feature>
<dbReference type="InterPro" id="IPR037129">
    <property type="entry name" value="XPA_sf"/>
</dbReference>